<evidence type="ECO:0000259" key="2">
    <source>
        <dbReference type="Pfam" id="PF20167"/>
    </source>
</evidence>
<gene>
    <name evidence="3" type="ORF">TIFTF001_025355</name>
</gene>
<evidence type="ECO:0000313" key="4">
    <source>
        <dbReference type="Proteomes" id="UP001187192"/>
    </source>
</evidence>
<evidence type="ECO:0000313" key="3">
    <source>
        <dbReference type="EMBL" id="GMN56237.1"/>
    </source>
</evidence>
<proteinExistence type="predicted"/>
<organism evidence="3 4">
    <name type="scientific">Ficus carica</name>
    <name type="common">Common fig</name>
    <dbReference type="NCBI Taxonomy" id="3494"/>
    <lineage>
        <taxon>Eukaryota</taxon>
        <taxon>Viridiplantae</taxon>
        <taxon>Streptophyta</taxon>
        <taxon>Embryophyta</taxon>
        <taxon>Tracheophyta</taxon>
        <taxon>Spermatophyta</taxon>
        <taxon>Magnoliopsida</taxon>
        <taxon>eudicotyledons</taxon>
        <taxon>Gunneridae</taxon>
        <taxon>Pentapetalae</taxon>
        <taxon>rosids</taxon>
        <taxon>fabids</taxon>
        <taxon>Rosales</taxon>
        <taxon>Moraceae</taxon>
        <taxon>Ficeae</taxon>
        <taxon>Ficus</taxon>
    </lineage>
</organism>
<accession>A0AA88AMT6</accession>
<feature type="domain" description="Putative plant transposon protein" evidence="2">
    <location>
        <begin position="2"/>
        <end position="85"/>
    </location>
</feature>
<sequence length="170" mass="18730">MTIPRNSLTPQCNVWYHFLKTRLMPSTHVQTVSKDGVLLLQSIISGHPIDKGKIIYQELCACASKQGGSLWFPSLITGLCFSVGVSVFDTEERLSLKAAITTIAIARITQIKVSRGNQEQPPTDEEEQDPAPQPTTSRGGVASGSRRPIPAKLTQSLKMLEQRMNLQEIQ</sequence>
<protein>
    <recommendedName>
        <fullName evidence="2">Putative plant transposon protein domain-containing protein</fullName>
    </recommendedName>
</protein>
<dbReference type="Pfam" id="PF20167">
    <property type="entry name" value="Transposase_32"/>
    <property type="match status" value="1"/>
</dbReference>
<name>A0AA88AMT6_FICCA</name>
<feature type="region of interest" description="Disordered" evidence="1">
    <location>
        <begin position="114"/>
        <end position="149"/>
    </location>
</feature>
<dbReference type="AlphaFoldDB" id="A0AA88AMT6"/>
<comment type="caution">
    <text evidence="3">The sequence shown here is derived from an EMBL/GenBank/DDBJ whole genome shotgun (WGS) entry which is preliminary data.</text>
</comment>
<dbReference type="EMBL" id="BTGU01000062">
    <property type="protein sequence ID" value="GMN56237.1"/>
    <property type="molecule type" value="Genomic_DNA"/>
</dbReference>
<dbReference type="Proteomes" id="UP001187192">
    <property type="component" value="Unassembled WGS sequence"/>
</dbReference>
<keyword evidence="4" id="KW-1185">Reference proteome</keyword>
<reference evidence="3" key="1">
    <citation type="submission" date="2023-07" db="EMBL/GenBank/DDBJ databases">
        <title>draft genome sequence of fig (Ficus carica).</title>
        <authorList>
            <person name="Takahashi T."/>
            <person name="Nishimura K."/>
        </authorList>
    </citation>
    <scope>NUCLEOTIDE SEQUENCE</scope>
</reference>
<evidence type="ECO:0000256" key="1">
    <source>
        <dbReference type="SAM" id="MobiDB-lite"/>
    </source>
</evidence>
<dbReference type="InterPro" id="IPR046796">
    <property type="entry name" value="Transposase_32_dom"/>
</dbReference>